<accession>A0A7J5XIN2</accession>
<evidence type="ECO:0000313" key="3">
    <source>
        <dbReference type="Proteomes" id="UP000518266"/>
    </source>
</evidence>
<comment type="caution">
    <text evidence="2">The sequence shown here is derived from an EMBL/GenBank/DDBJ whole genome shotgun (WGS) entry which is preliminary data.</text>
</comment>
<dbReference type="Proteomes" id="UP000518266">
    <property type="component" value="Unassembled WGS sequence"/>
</dbReference>
<keyword evidence="3" id="KW-1185">Reference proteome</keyword>
<dbReference type="AlphaFoldDB" id="A0A7J5XIN2"/>
<evidence type="ECO:0000313" key="2">
    <source>
        <dbReference type="EMBL" id="KAF3836429.1"/>
    </source>
</evidence>
<keyword evidence="1" id="KW-0812">Transmembrane</keyword>
<reference evidence="2 3" key="1">
    <citation type="submission" date="2020-03" db="EMBL/GenBank/DDBJ databases">
        <title>Dissostichus mawsoni Genome sequencing and assembly.</title>
        <authorList>
            <person name="Park H."/>
        </authorList>
    </citation>
    <scope>NUCLEOTIDE SEQUENCE [LARGE SCALE GENOMIC DNA]</scope>
    <source>
        <strain evidence="2">DM0001</strain>
        <tissue evidence="2">Muscle</tissue>
    </source>
</reference>
<name>A0A7J5XIN2_DISMA</name>
<gene>
    <name evidence="2" type="ORF">F7725_028987</name>
</gene>
<protein>
    <submittedName>
        <fullName evidence="2">Uncharacterized protein</fullName>
    </submittedName>
</protein>
<keyword evidence="1" id="KW-0472">Membrane</keyword>
<keyword evidence="1" id="KW-1133">Transmembrane helix</keyword>
<sequence length="111" mass="12132">MHLLSYNLKERETGCPHLNLTLVFQAGVLATVLPTPACSAADAGCGSMAAMETTHQHPQEFACYQKKLDRDVGRRWLLMTLLGVLNKAILIIAMPPPIQESLGRHACSFSN</sequence>
<dbReference type="EMBL" id="JAAKFY010000024">
    <property type="protein sequence ID" value="KAF3836429.1"/>
    <property type="molecule type" value="Genomic_DNA"/>
</dbReference>
<proteinExistence type="predicted"/>
<organism evidence="2 3">
    <name type="scientific">Dissostichus mawsoni</name>
    <name type="common">Antarctic cod</name>
    <dbReference type="NCBI Taxonomy" id="36200"/>
    <lineage>
        <taxon>Eukaryota</taxon>
        <taxon>Metazoa</taxon>
        <taxon>Chordata</taxon>
        <taxon>Craniata</taxon>
        <taxon>Vertebrata</taxon>
        <taxon>Euteleostomi</taxon>
        <taxon>Actinopterygii</taxon>
        <taxon>Neopterygii</taxon>
        <taxon>Teleostei</taxon>
        <taxon>Neoteleostei</taxon>
        <taxon>Acanthomorphata</taxon>
        <taxon>Eupercaria</taxon>
        <taxon>Perciformes</taxon>
        <taxon>Notothenioidei</taxon>
        <taxon>Nototheniidae</taxon>
        <taxon>Dissostichus</taxon>
    </lineage>
</organism>
<feature type="transmembrane region" description="Helical" evidence="1">
    <location>
        <begin position="76"/>
        <end position="94"/>
    </location>
</feature>
<evidence type="ECO:0000256" key="1">
    <source>
        <dbReference type="SAM" id="Phobius"/>
    </source>
</evidence>